<dbReference type="STRING" id="158441.A0A226EQ46"/>
<protein>
    <submittedName>
        <fullName evidence="6">E3 ubiquitin-protein ligase sina</fullName>
    </submittedName>
</protein>
<dbReference type="EMBL" id="LNIX01000002">
    <property type="protein sequence ID" value="OXA59277.1"/>
    <property type="molecule type" value="Genomic_DNA"/>
</dbReference>
<dbReference type="InterPro" id="IPR049548">
    <property type="entry name" value="Sina-like_RING"/>
</dbReference>
<evidence type="ECO:0000259" key="5">
    <source>
        <dbReference type="Pfam" id="PF21362"/>
    </source>
</evidence>
<dbReference type="Gene3D" id="3.30.40.10">
    <property type="entry name" value="Zinc/RING finger domain, C3HC4 (zinc finger)"/>
    <property type="match status" value="2"/>
</dbReference>
<feature type="region of interest" description="Disordered" evidence="4">
    <location>
        <begin position="292"/>
        <end position="319"/>
    </location>
</feature>
<dbReference type="Pfam" id="PF11901">
    <property type="entry name" value="DM9"/>
    <property type="match status" value="2"/>
</dbReference>
<feature type="domain" description="E3 ubiquitin-protein ligase Sina-like RING finger" evidence="5">
    <location>
        <begin position="55"/>
        <end position="89"/>
    </location>
</feature>
<evidence type="ECO:0000256" key="4">
    <source>
        <dbReference type="SAM" id="MobiDB-lite"/>
    </source>
</evidence>
<dbReference type="Pfam" id="PF21362">
    <property type="entry name" value="Sina_RING"/>
    <property type="match status" value="1"/>
</dbReference>
<evidence type="ECO:0000256" key="1">
    <source>
        <dbReference type="ARBA" id="ARBA00022723"/>
    </source>
</evidence>
<evidence type="ECO:0000313" key="6">
    <source>
        <dbReference type="EMBL" id="OXA59277.1"/>
    </source>
</evidence>
<dbReference type="InterPro" id="IPR006616">
    <property type="entry name" value="DM9_repeat"/>
</dbReference>
<reference evidence="6 7" key="1">
    <citation type="submission" date="2015-12" db="EMBL/GenBank/DDBJ databases">
        <title>The genome of Folsomia candida.</title>
        <authorList>
            <person name="Faddeeva A."/>
            <person name="Derks M.F."/>
            <person name="Anvar Y."/>
            <person name="Smit S."/>
            <person name="Van Straalen N."/>
            <person name="Roelofs D."/>
        </authorList>
    </citation>
    <scope>NUCLEOTIDE SEQUENCE [LARGE SCALE GENOMIC DNA]</scope>
    <source>
        <strain evidence="6 7">VU population</strain>
        <tissue evidence="6">Whole body</tissue>
    </source>
</reference>
<comment type="caution">
    <text evidence="6">The sequence shown here is derived from an EMBL/GenBank/DDBJ whole genome shotgun (WGS) entry which is preliminary data.</text>
</comment>
<dbReference type="InterPro" id="IPR013083">
    <property type="entry name" value="Znf_RING/FYVE/PHD"/>
</dbReference>
<accession>A0A226EQ46</accession>
<sequence length="319" mass="34863">MYFCTPPSVYYVRRKNGNRRLGARMAGAEASDAVMMSCELKELGPVSEIMKLLECPICKGLPIPPIWNCDNGHISCDQCKSQLDECGLCRAPFAGGRNFFMEGVVNDCLVTCPYAEVGCGAVFRTHFMKNHAAECKFGPKIKWISCQNGNFPPNAIKGGRQHGVDLFIIRAPHMGSTTPGKLYEFAPPGVHPGGSKATLAWGGGERHKFSYEVLVAPLGHVSWVTSQNGDTTHNAVIGGVSETGETLYIGRFLHEDNLINGKIHPSHRCCYIGVNGREIASSTYEILVKVDLPPPTESNDDSTMNRNISDNDDMPAYYS</sequence>
<keyword evidence="7" id="KW-1185">Reference proteome</keyword>
<dbReference type="PANTHER" id="PTHR31649">
    <property type="entry name" value="AGAP009604-PA"/>
    <property type="match status" value="1"/>
</dbReference>
<dbReference type="PANTHER" id="PTHR31649:SF1">
    <property type="entry name" value="FARNESOIC ACID O-METHYL TRANSFERASE DOMAIN-CONTAINING PROTEIN"/>
    <property type="match status" value="1"/>
</dbReference>
<evidence type="ECO:0000256" key="3">
    <source>
        <dbReference type="ARBA" id="ARBA00022833"/>
    </source>
</evidence>
<name>A0A226EQ46_FOLCA</name>
<gene>
    <name evidence="6" type="ORF">Fcan01_05918</name>
</gene>
<keyword evidence="1" id="KW-0479">Metal-binding</keyword>
<proteinExistence type="predicted"/>
<dbReference type="GO" id="GO:0008270">
    <property type="term" value="F:zinc ion binding"/>
    <property type="evidence" value="ECO:0007669"/>
    <property type="project" value="UniProtKB-KW"/>
</dbReference>
<dbReference type="Proteomes" id="UP000198287">
    <property type="component" value="Unassembled WGS sequence"/>
</dbReference>
<organism evidence="6 7">
    <name type="scientific">Folsomia candida</name>
    <name type="common">Springtail</name>
    <dbReference type="NCBI Taxonomy" id="158441"/>
    <lineage>
        <taxon>Eukaryota</taxon>
        <taxon>Metazoa</taxon>
        <taxon>Ecdysozoa</taxon>
        <taxon>Arthropoda</taxon>
        <taxon>Hexapoda</taxon>
        <taxon>Collembola</taxon>
        <taxon>Entomobryomorpha</taxon>
        <taxon>Isotomoidea</taxon>
        <taxon>Isotomidae</taxon>
        <taxon>Proisotominae</taxon>
        <taxon>Folsomia</taxon>
    </lineage>
</organism>
<dbReference type="OrthoDB" id="2142040at2759"/>
<dbReference type="AlphaFoldDB" id="A0A226EQ46"/>
<evidence type="ECO:0000256" key="2">
    <source>
        <dbReference type="ARBA" id="ARBA00022771"/>
    </source>
</evidence>
<evidence type="ECO:0000313" key="7">
    <source>
        <dbReference type="Proteomes" id="UP000198287"/>
    </source>
</evidence>
<dbReference type="SMART" id="SM00696">
    <property type="entry name" value="DM9"/>
    <property type="match status" value="2"/>
</dbReference>
<keyword evidence="3" id="KW-0862">Zinc</keyword>
<keyword evidence="2" id="KW-0863">Zinc-finger</keyword>